<keyword evidence="2 4" id="KW-0805">Transcription regulation</keyword>
<dbReference type="FunFam" id="3.40.50.2020:FF:000020">
    <property type="entry name" value="Bifunctional protein PyrR"/>
    <property type="match status" value="1"/>
</dbReference>
<dbReference type="NCBIfam" id="NF003547">
    <property type="entry name" value="PRK05205.1-3"/>
    <property type="match status" value="1"/>
</dbReference>
<dbReference type="PANTHER" id="PTHR11608">
    <property type="entry name" value="BIFUNCTIONAL PROTEIN PYRR"/>
    <property type="match status" value="1"/>
</dbReference>
<keyword evidence="4" id="KW-0808">Transferase</keyword>
<feature type="short sequence motif" description="PRPP-binding" evidence="4">
    <location>
        <begin position="98"/>
        <end position="110"/>
    </location>
</feature>
<reference evidence="7" key="2">
    <citation type="submission" date="2016-04" db="EMBL/GenBank/DDBJ databases">
        <title>First Complete Genome Sequence of a Subdivision 6 Acidobacterium.</title>
        <authorList>
            <person name="Huang S."/>
            <person name="Vieira S."/>
            <person name="Bunk B."/>
            <person name="Riedel T."/>
            <person name="Sproeer C."/>
            <person name="Overmann J."/>
        </authorList>
    </citation>
    <scope>NUCLEOTIDE SEQUENCE [LARGE SCALE GENOMIC DNA]</scope>
    <source>
        <strain evidence="7">DSM 100886 HEG_-6_39</strain>
    </source>
</reference>
<evidence type="ECO:0000256" key="1">
    <source>
        <dbReference type="ARBA" id="ARBA00005565"/>
    </source>
</evidence>
<dbReference type="PATRIC" id="fig|1813736.3.peg.693"/>
<protein>
    <recommendedName>
        <fullName evidence="4">Bifunctional protein PyrR</fullName>
    </recommendedName>
    <domain>
        <recommendedName>
            <fullName evidence="4">Pyrimidine operon regulatory protein</fullName>
        </recommendedName>
    </domain>
    <domain>
        <recommendedName>
            <fullName evidence="4">Uracil phosphoribosyltransferase</fullName>
            <shortName evidence="4">UPRTase</shortName>
            <ecNumber evidence="4">2.4.2.9</ecNumber>
        </recommendedName>
    </domain>
</protein>
<dbReference type="HAMAP" id="MF_01219">
    <property type="entry name" value="PyrR"/>
    <property type="match status" value="1"/>
</dbReference>
<evidence type="ECO:0000313" key="6">
    <source>
        <dbReference type="EMBL" id="AMY07486.1"/>
    </source>
</evidence>
<dbReference type="STRING" id="1855912.LuPra_00659"/>
<keyword evidence="7" id="KW-1185">Reference proteome</keyword>
<dbReference type="InterPro" id="IPR023050">
    <property type="entry name" value="PyrR"/>
</dbReference>
<name>A0A143PGD6_LUTPR</name>
<dbReference type="RefSeq" id="WP_110169431.1">
    <property type="nucleotide sequence ID" value="NZ_CP015136.1"/>
</dbReference>
<dbReference type="SUPFAM" id="SSF53271">
    <property type="entry name" value="PRTase-like"/>
    <property type="match status" value="1"/>
</dbReference>
<comment type="function">
    <text evidence="4">Regulates the transcription of the pyrimidine nucleotide (pyr) operon in response to exogenous pyrimidines.</text>
</comment>
<comment type="similarity">
    <text evidence="1 4">Belongs to the purine/pyrimidine phosphoribosyltransferase family. PyrR subfamily.</text>
</comment>
<dbReference type="Proteomes" id="UP000076079">
    <property type="component" value="Chromosome"/>
</dbReference>
<dbReference type="GO" id="GO:0006355">
    <property type="term" value="P:regulation of DNA-templated transcription"/>
    <property type="evidence" value="ECO:0007669"/>
    <property type="project" value="UniProtKB-UniRule"/>
</dbReference>
<dbReference type="EC" id="2.4.2.9" evidence="4"/>
<keyword evidence="4" id="KW-0328">Glycosyltransferase</keyword>
<dbReference type="CDD" id="cd06223">
    <property type="entry name" value="PRTases_typeI"/>
    <property type="match status" value="1"/>
</dbReference>
<comment type="catalytic activity">
    <reaction evidence="4">
        <text>UMP + diphosphate = 5-phospho-alpha-D-ribose 1-diphosphate + uracil</text>
        <dbReference type="Rhea" id="RHEA:13017"/>
        <dbReference type="ChEBI" id="CHEBI:17568"/>
        <dbReference type="ChEBI" id="CHEBI:33019"/>
        <dbReference type="ChEBI" id="CHEBI:57865"/>
        <dbReference type="ChEBI" id="CHEBI:58017"/>
        <dbReference type="EC" id="2.4.2.9"/>
    </reaction>
</comment>
<evidence type="ECO:0000256" key="2">
    <source>
        <dbReference type="ARBA" id="ARBA00023015"/>
    </source>
</evidence>
<keyword evidence="3 4" id="KW-0804">Transcription</keyword>
<gene>
    <name evidence="4 6" type="primary">pyrR</name>
    <name evidence="6" type="ORF">LuPra_00659</name>
</gene>
<dbReference type="GO" id="GO:0004845">
    <property type="term" value="F:uracil phosphoribosyltransferase activity"/>
    <property type="evidence" value="ECO:0007669"/>
    <property type="project" value="UniProtKB-UniRule"/>
</dbReference>
<feature type="domain" description="Phosphoribosyltransferase" evidence="5">
    <location>
        <begin position="7"/>
        <end position="162"/>
    </location>
</feature>
<dbReference type="Pfam" id="PF00156">
    <property type="entry name" value="Pribosyltran"/>
    <property type="match status" value="1"/>
</dbReference>
<dbReference type="Gene3D" id="3.40.50.2020">
    <property type="match status" value="1"/>
</dbReference>
<evidence type="ECO:0000259" key="5">
    <source>
        <dbReference type="Pfam" id="PF00156"/>
    </source>
</evidence>
<organism evidence="6 7">
    <name type="scientific">Luteitalea pratensis</name>
    <dbReference type="NCBI Taxonomy" id="1855912"/>
    <lineage>
        <taxon>Bacteria</taxon>
        <taxon>Pseudomonadati</taxon>
        <taxon>Acidobacteriota</taxon>
        <taxon>Vicinamibacteria</taxon>
        <taxon>Vicinamibacterales</taxon>
        <taxon>Vicinamibacteraceae</taxon>
        <taxon>Luteitalea</taxon>
    </lineage>
</organism>
<reference evidence="6 7" key="1">
    <citation type="journal article" date="2016" name="Genome Announc.">
        <title>First Complete Genome Sequence of a Subdivision 6 Acidobacterium Strain.</title>
        <authorList>
            <person name="Huang S."/>
            <person name="Vieira S."/>
            <person name="Bunk B."/>
            <person name="Riedel T."/>
            <person name="Sproer C."/>
            <person name="Overmann J."/>
        </authorList>
    </citation>
    <scope>NUCLEOTIDE SEQUENCE [LARGE SCALE GENOMIC DNA]</scope>
    <source>
        <strain evidence="7">DSM 100886 HEG_-6_39</strain>
    </source>
</reference>
<sequence length="178" mass="19902">MPQVMDASRIERTLARIAHEILERNRDLSNVALVGIRTRGVVIAERIAAVLRDAGGVTMPVGSLDITLYRDDYMRHPVGPQPVVRSTDIRFSVEGRRILLVDDVLYTGRTIRAALDAIIDYGRPKSIQLIVLVDRGHRELPIKADYVGKNLPTSHEQSVQVRLTEIDGRDEVMLEEGA</sequence>
<dbReference type="NCBIfam" id="NF003545">
    <property type="entry name" value="PRK05205.1-1"/>
    <property type="match status" value="1"/>
</dbReference>
<dbReference type="AlphaFoldDB" id="A0A143PGD6"/>
<dbReference type="NCBIfam" id="NF003549">
    <property type="entry name" value="PRK05205.1-5"/>
    <property type="match status" value="1"/>
</dbReference>
<dbReference type="NCBIfam" id="NF003548">
    <property type="entry name" value="PRK05205.1-4"/>
    <property type="match status" value="1"/>
</dbReference>
<evidence type="ECO:0000256" key="3">
    <source>
        <dbReference type="ARBA" id="ARBA00023163"/>
    </source>
</evidence>
<evidence type="ECO:0000313" key="7">
    <source>
        <dbReference type="Proteomes" id="UP000076079"/>
    </source>
</evidence>
<evidence type="ECO:0000256" key="4">
    <source>
        <dbReference type="HAMAP-Rule" id="MF_01219"/>
    </source>
</evidence>
<dbReference type="PANTHER" id="PTHR11608:SF0">
    <property type="entry name" value="BIFUNCTIONAL PROTEIN PYRR"/>
    <property type="match status" value="1"/>
</dbReference>
<proteinExistence type="inferred from homology"/>
<dbReference type="OrthoDB" id="9802227at2"/>
<dbReference type="InterPro" id="IPR000836">
    <property type="entry name" value="PRTase_dom"/>
</dbReference>
<accession>A0A143PGD6</accession>
<dbReference type="KEGG" id="abac:LuPra_00659"/>
<dbReference type="EMBL" id="CP015136">
    <property type="protein sequence ID" value="AMY07486.1"/>
    <property type="molecule type" value="Genomic_DNA"/>
</dbReference>
<dbReference type="InterPro" id="IPR029057">
    <property type="entry name" value="PRTase-like"/>
</dbReference>
<dbReference type="InterPro" id="IPR050137">
    <property type="entry name" value="PyrR_bifunctional"/>
</dbReference>
<comment type="function">
    <text evidence="4">Also displays a weak uracil phosphoribosyltransferase activity which is not physiologically significant.</text>
</comment>